<keyword evidence="1" id="KW-0732">Signal</keyword>
<dbReference type="InterPro" id="IPR000742">
    <property type="entry name" value="EGF"/>
</dbReference>
<dbReference type="Proteomes" id="UP000001514">
    <property type="component" value="Unassembled WGS sequence"/>
</dbReference>
<organism evidence="4">
    <name type="scientific">Selaginella moellendorffii</name>
    <name type="common">Spikemoss</name>
    <dbReference type="NCBI Taxonomy" id="88036"/>
    <lineage>
        <taxon>Eukaryota</taxon>
        <taxon>Viridiplantae</taxon>
        <taxon>Streptophyta</taxon>
        <taxon>Embryophyta</taxon>
        <taxon>Tracheophyta</taxon>
        <taxon>Lycopodiopsida</taxon>
        <taxon>Selaginellales</taxon>
        <taxon>Selaginellaceae</taxon>
        <taxon>Selaginella</taxon>
    </lineage>
</organism>
<dbReference type="EMBL" id="GL377703">
    <property type="protein sequence ID" value="EFJ06339.1"/>
    <property type="molecule type" value="Genomic_DNA"/>
</dbReference>
<dbReference type="PANTHER" id="PTHR33881">
    <property type="entry name" value="NEUROGENIC LOCUS NOTCH-LIKE PROTEIN"/>
    <property type="match status" value="1"/>
</dbReference>
<evidence type="ECO:0000313" key="3">
    <source>
        <dbReference type="EMBL" id="EFJ06339.1"/>
    </source>
</evidence>
<dbReference type="HOGENOM" id="CLU_991780_0_0_1"/>
<keyword evidence="4" id="KW-1185">Reference proteome</keyword>
<feature type="domain" description="EGF-like" evidence="2">
    <location>
        <begin position="27"/>
        <end position="67"/>
    </location>
</feature>
<dbReference type="eggNOG" id="ENOG502S1P7">
    <property type="taxonomic scope" value="Eukaryota"/>
</dbReference>
<evidence type="ECO:0000313" key="4">
    <source>
        <dbReference type="Proteomes" id="UP000001514"/>
    </source>
</evidence>
<proteinExistence type="predicted"/>
<gene>
    <name evidence="3" type="ORF">SELMODRAFT_448844</name>
</gene>
<protein>
    <recommendedName>
        <fullName evidence="2">EGF-like domain-containing protein</fullName>
    </recommendedName>
</protein>
<name>D8TAL5_SELML</name>
<evidence type="ECO:0000259" key="2">
    <source>
        <dbReference type="SMART" id="SM00181"/>
    </source>
</evidence>
<dbReference type="FunCoup" id="D8TAL5">
    <property type="interactions" value="468"/>
</dbReference>
<feature type="signal peptide" evidence="1">
    <location>
        <begin position="1"/>
        <end position="23"/>
    </location>
</feature>
<feature type="domain" description="EGF-like" evidence="2">
    <location>
        <begin position="99"/>
        <end position="139"/>
    </location>
</feature>
<dbReference type="PANTHER" id="PTHR33881:SF17">
    <property type="entry name" value="EGF-LIKE DOMAIN-CONTAINING PROTEIN"/>
    <property type="match status" value="1"/>
</dbReference>
<dbReference type="KEGG" id="smo:SELMODRAFT_448844"/>
<dbReference type="AlphaFoldDB" id="D8TAL5"/>
<dbReference type="Gramene" id="EFJ06339">
    <property type="protein sequence ID" value="EFJ06339"/>
    <property type="gene ID" value="SELMODRAFT_448844"/>
</dbReference>
<dbReference type="InParanoid" id="D8TAL5"/>
<accession>D8TAL5</accession>
<sequence>MALKYVGFVAIVALGFLWAPLLADGGACDDYNCIQGDCVEVSGFPPVKCVCKDGWSNILGMSALSCAIPKCDFNMSCAKTNKADDASHDNSPSFDIFNPCSYKVCGEGDCIKQNGNNSYTCRCYEGYGNLLNSPSGICVADCSIGADCNQLGINLGPSSSPSSPGSNSSSTLSDTNAGAMLLEHFEKNIENSQGGGVIIVEPPEGDGGNDEEEPVEIGTVGLSGLDGGDGGGAAVVGGGGDRGGGDGGAACGDEPNGGRGLRCSTGPGWTGDWSFGFGSTC</sequence>
<reference evidence="3 4" key="1">
    <citation type="journal article" date="2011" name="Science">
        <title>The Selaginella genome identifies genetic changes associated with the evolution of vascular plants.</title>
        <authorList>
            <person name="Banks J.A."/>
            <person name="Nishiyama T."/>
            <person name="Hasebe M."/>
            <person name="Bowman J.L."/>
            <person name="Gribskov M."/>
            <person name="dePamphilis C."/>
            <person name="Albert V.A."/>
            <person name="Aono N."/>
            <person name="Aoyama T."/>
            <person name="Ambrose B.A."/>
            <person name="Ashton N.W."/>
            <person name="Axtell M.J."/>
            <person name="Barker E."/>
            <person name="Barker M.S."/>
            <person name="Bennetzen J.L."/>
            <person name="Bonawitz N.D."/>
            <person name="Chapple C."/>
            <person name="Cheng C."/>
            <person name="Correa L.G."/>
            <person name="Dacre M."/>
            <person name="DeBarry J."/>
            <person name="Dreyer I."/>
            <person name="Elias M."/>
            <person name="Engstrom E.M."/>
            <person name="Estelle M."/>
            <person name="Feng L."/>
            <person name="Finet C."/>
            <person name="Floyd S.K."/>
            <person name="Frommer W.B."/>
            <person name="Fujita T."/>
            <person name="Gramzow L."/>
            <person name="Gutensohn M."/>
            <person name="Harholt J."/>
            <person name="Hattori M."/>
            <person name="Heyl A."/>
            <person name="Hirai T."/>
            <person name="Hiwatashi Y."/>
            <person name="Ishikawa M."/>
            <person name="Iwata M."/>
            <person name="Karol K.G."/>
            <person name="Koehler B."/>
            <person name="Kolukisaoglu U."/>
            <person name="Kubo M."/>
            <person name="Kurata T."/>
            <person name="Lalonde S."/>
            <person name="Li K."/>
            <person name="Li Y."/>
            <person name="Litt A."/>
            <person name="Lyons E."/>
            <person name="Manning G."/>
            <person name="Maruyama T."/>
            <person name="Michael T.P."/>
            <person name="Mikami K."/>
            <person name="Miyazaki S."/>
            <person name="Morinaga S."/>
            <person name="Murata T."/>
            <person name="Mueller-Roeber B."/>
            <person name="Nelson D.R."/>
            <person name="Obara M."/>
            <person name="Oguri Y."/>
            <person name="Olmstead R.G."/>
            <person name="Onodera N."/>
            <person name="Petersen B.L."/>
            <person name="Pils B."/>
            <person name="Prigge M."/>
            <person name="Rensing S.A."/>
            <person name="Riano-Pachon D.M."/>
            <person name="Roberts A.W."/>
            <person name="Sato Y."/>
            <person name="Scheller H.V."/>
            <person name="Schulz B."/>
            <person name="Schulz C."/>
            <person name="Shakirov E.V."/>
            <person name="Shibagaki N."/>
            <person name="Shinohara N."/>
            <person name="Shippen D.E."/>
            <person name="Soerensen I."/>
            <person name="Sotooka R."/>
            <person name="Sugimoto N."/>
            <person name="Sugita M."/>
            <person name="Sumikawa N."/>
            <person name="Tanurdzic M."/>
            <person name="Theissen G."/>
            <person name="Ulvskov P."/>
            <person name="Wakazuki S."/>
            <person name="Weng J.K."/>
            <person name="Willats W.W."/>
            <person name="Wipf D."/>
            <person name="Wolf P.G."/>
            <person name="Yang L."/>
            <person name="Zimmer A.D."/>
            <person name="Zhu Q."/>
            <person name="Mitros T."/>
            <person name="Hellsten U."/>
            <person name="Loque D."/>
            <person name="Otillar R."/>
            <person name="Salamov A."/>
            <person name="Schmutz J."/>
            <person name="Shapiro H."/>
            <person name="Lindquist E."/>
            <person name="Lucas S."/>
            <person name="Rokhsar D."/>
            <person name="Grigoriev I.V."/>
        </authorList>
    </citation>
    <scope>NUCLEOTIDE SEQUENCE [LARGE SCALE GENOMIC DNA]</scope>
</reference>
<dbReference type="SMART" id="SM00181">
    <property type="entry name" value="EGF"/>
    <property type="match status" value="2"/>
</dbReference>
<evidence type="ECO:0000256" key="1">
    <source>
        <dbReference type="SAM" id="SignalP"/>
    </source>
</evidence>
<feature type="chain" id="PRO_5003123438" description="EGF-like domain-containing protein" evidence="1">
    <location>
        <begin position="24"/>
        <end position="281"/>
    </location>
</feature>